<dbReference type="Proteomes" id="UP000678545">
    <property type="component" value="Unassembled WGS sequence"/>
</dbReference>
<dbReference type="EMBL" id="JAGSPJ010000001">
    <property type="protein sequence ID" value="MBR7799045.1"/>
    <property type="molecule type" value="Genomic_DNA"/>
</dbReference>
<accession>A0A941DYE6</accession>
<name>A0A941DYE6_9BURK</name>
<dbReference type="AlphaFoldDB" id="A0A941DYE6"/>
<keyword evidence="1" id="KW-1133">Transmembrane helix</keyword>
<feature type="transmembrane region" description="Helical" evidence="1">
    <location>
        <begin position="21"/>
        <end position="41"/>
    </location>
</feature>
<organism evidence="2 3">
    <name type="scientific">Undibacterium fentianense</name>
    <dbReference type="NCBI Taxonomy" id="2828728"/>
    <lineage>
        <taxon>Bacteria</taxon>
        <taxon>Pseudomonadati</taxon>
        <taxon>Pseudomonadota</taxon>
        <taxon>Betaproteobacteria</taxon>
        <taxon>Burkholderiales</taxon>
        <taxon>Oxalobacteraceae</taxon>
        <taxon>Undibacterium</taxon>
    </lineage>
</organism>
<keyword evidence="3" id="KW-1185">Reference proteome</keyword>
<reference evidence="2" key="1">
    <citation type="submission" date="2021-04" db="EMBL/GenBank/DDBJ databases">
        <title>novel species isolated from subtropical streams in China.</title>
        <authorList>
            <person name="Lu H."/>
        </authorList>
    </citation>
    <scope>NUCLEOTIDE SEQUENCE</scope>
    <source>
        <strain evidence="2">FT137W</strain>
    </source>
</reference>
<keyword evidence="1" id="KW-0472">Membrane</keyword>
<sequence length="120" mass="13610">MKALIEWQWKGYQQFHQSRKNLLIHIFAVPAFLLANIGLLVSFIRGFYLIAPLMLVVMLFSIAVQGKGHAQEPVASIPFNSAGNAIARLLIEQWINFPRFVLSGAWWRAWQTSAQGNQNS</sequence>
<protein>
    <submittedName>
        <fullName evidence="2">Terminase</fullName>
    </submittedName>
</protein>
<comment type="caution">
    <text evidence="2">The sequence shown here is derived from an EMBL/GenBank/DDBJ whole genome shotgun (WGS) entry which is preliminary data.</text>
</comment>
<evidence type="ECO:0000256" key="1">
    <source>
        <dbReference type="SAM" id="Phobius"/>
    </source>
</evidence>
<evidence type="ECO:0000313" key="2">
    <source>
        <dbReference type="EMBL" id="MBR7799045.1"/>
    </source>
</evidence>
<keyword evidence="1" id="KW-0812">Transmembrane</keyword>
<evidence type="ECO:0000313" key="3">
    <source>
        <dbReference type="Proteomes" id="UP000678545"/>
    </source>
</evidence>
<proteinExistence type="predicted"/>
<dbReference type="RefSeq" id="WP_212674154.1">
    <property type="nucleotide sequence ID" value="NZ_JAGSPJ010000001.1"/>
</dbReference>
<gene>
    <name evidence="2" type="ORF">KDM90_03455</name>
</gene>
<feature type="transmembrane region" description="Helical" evidence="1">
    <location>
        <begin position="47"/>
        <end position="64"/>
    </location>
</feature>